<sequence>MFDTVKLGVPLALSIEEIQRIEWDRINTNYRTNNGSRTVFHVLHDASLRGAPFIRYTYKEDDPDRCWLKVEASIPNFLIGSNVYEINNNDIDNFFKVIRKYLSLQLKVSIGRIPTKEHFIIEKLHVCKNFQVGHHKTHYLQAVSSKVIAKFDRAFHFEKGSDRLETVEWKGAKKEEKIYDKEAEVRQQKNYDDKEKHLMDAKGLLRYEIELSDREIREVNPSRKAVDLLDMDFGKEVIQKGLDRNGLSAGVKYTSYQEVIDDINIQSSNTRSSTALIGFFTELFVNGEEMCKSKYSSSGYRKRRSKLLDVLGVDDLLISDAKLPPLLVVNDLLISDAKLPPLLVVNKKTASVLGEQ</sequence>
<reference evidence="1 2" key="1">
    <citation type="submission" date="2013-08" db="EMBL/GenBank/DDBJ databases">
        <authorList>
            <person name="Huang J."/>
            <person name="Wang G."/>
        </authorList>
    </citation>
    <scope>NUCLEOTIDE SEQUENCE [LARGE SCALE GENOMIC DNA]</scope>
    <source>
        <strain evidence="1 2">JSM 076056</strain>
    </source>
</reference>
<dbReference type="OrthoDB" id="2553465at2"/>
<gene>
    <name evidence="1" type="ORF">N781_00385</name>
</gene>
<evidence type="ECO:0000313" key="2">
    <source>
        <dbReference type="Proteomes" id="UP000030528"/>
    </source>
</evidence>
<organism evidence="1 2">
    <name type="scientific">Pontibacillus halophilus JSM 076056 = DSM 19796</name>
    <dbReference type="NCBI Taxonomy" id="1385510"/>
    <lineage>
        <taxon>Bacteria</taxon>
        <taxon>Bacillati</taxon>
        <taxon>Bacillota</taxon>
        <taxon>Bacilli</taxon>
        <taxon>Bacillales</taxon>
        <taxon>Bacillaceae</taxon>
        <taxon>Pontibacillus</taxon>
    </lineage>
</organism>
<dbReference type="STRING" id="1385510.GCA_000425205_00402"/>
<dbReference type="EMBL" id="AVPE01000001">
    <property type="protein sequence ID" value="KGX94045.1"/>
    <property type="molecule type" value="Genomic_DNA"/>
</dbReference>
<keyword evidence="2" id="KW-1185">Reference proteome</keyword>
<comment type="caution">
    <text evidence="1">The sequence shown here is derived from an EMBL/GenBank/DDBJ whole genome shotgun (WGS) entry which is preliminary data.</text>
</comment>
<accession>A0A0A5GSD8</accession>
<name>A0A0A5GSD8_9BACI</name>
<dbReference type="eggNOG" id="ENOG5032XW2">
    <property type="taxonomic scope" value="Bacteria"/>
</dbReference>
<dbReference type="RefSeq" id="WP_026799201.1">
    <property type="nucleotide sequence ID" value="NZ_AULI01000001.1"/>
</dbReference>
<dbReference type="AlphaFoldDB" id="A0A0A5GSD8"/>
<proteinExistence type="predicted"/>
<protein>
    <submittedName>
        <fullName evidence="1">Uncharacterized protein</fullName>
    </submittedName>
</protein>
<dbReference type="Proteomes" id="UP000030528">
    <property type="component" value="Unassembled WGS sequence"/>
</dbReference>
<evidence type="ECO:0000313" key="1">
    <source>
        <dbReference type="EMBL" id="KGX94045.1"/>
    </source>
</evidence>